<evidence type="ECO:0000256" key="1">
    <source>
        <dbReference type="ARBA" id="ARBA00022527"/>
    </source>
</evidence>
<evidence type="ECO:0000256" key="5">
    <source>
        <dbReference type="ARBA" id="ARBA00022840"/>
    </source>
</evidence>
<dbReference type="EMBL" id="JAODUO010000991">
    <property type="protein sequence ID" value="KAK2172116.1"/>
    <property type="molecule type" value="Genomic_DNA"/>
</dbReference>
<dbReference type="GO" id="GO:0043065">
    <property type="term" value="P:positive regulation of apoptotic process"/>
    <property type="evidence" value="ECO:0007669"/>
    <property type="project" value="TreeGrafter"/>
</dbReference>
<evidence type="ECO:0000313" key="7">
    <source>
        <dbReference type="EMBL" id="KAK2172116.1"/>
    </source>
</evidence>
<dbReference type="GO" id="GO:0035556">
    <property type="term" value="P:intracellular signal transduction"/>
    <property type="evidence" value="ECO:0007669"/>
    <property type="project" value="TreeGrafter"/>
</dbReference>
<dbReference type="GO" id="GO:0004674">
    <property type="term" value="F:protein serine/threonine kinase activity"/>
    <property type="evidence" value="ECO:0007669"/>
    <property type="project" value="UniProtKB-KW"/>
</dbReference>
<keyword evidence="2" id="KW-0808">Transferase</keyword>
<proteinExistence type="predicted"/>
<reference evidence="7" key="1">
    <citation type="journal article" date="2023" name="Mol. Biol. Evol.">
        <title>Third-Generation Sequencing Reveals the Adaptive Role of the Epigenome in Three Deep-Sea Polychaetes.</title>
        <authorList>
            <person name="Perez M."/>
            <person name="Aroh O."/>
            <person name="Sun Y."/>
            <person name="Lan Y."/>
            <person name="Juniper S.K."/>
            <person name="Young C.R."/>
            <person name="Angers B."/>
            <person name="Qian P.Y."/>
        </authorList>
    </citation>
    <scope>NUCLEOTIDE SEQUENCE</scope>
    <source>
        <strain evidence="7">R07B-5</strain>
    </source>
</reference>
<accession>A0AAD9KJ36</accession>
<name>A0AAD9KJ36_RIDPI</name>
<keyword evidence="5" id="KW-0067">ATP-binding</keyword>
<feature type="compositionally biased region" description="Basic and acidic residues" evidence="6">
    <location>
        <begin position="95"/>
        <end position="115"/>
    </location>
</feature>
<evidence type="ECO:0000256" key="4">
    <source>
        <dbReference type="ARBA" id="ARBA00022777"/>
    </source>
</evidence>
<evidence type="ECO:0000256" key="2">
    <source>
        <dbReference type="ARBA" id="ARBA00022679"/>
    </source>
</evidence>
<protein>
    <recommendedName>
        <fullName evidence="9">Protein kinase domain-containing protein</fullName>
    </recommendedName>
</protein>
<feature type="compositionally biased region" description="Low complexity" evidence="6">
    <location>
        <begin position="75"/>
        <end position="94"/>
    </location>
</feature>
<evidence type="ECO:0000256" key="6">
    <source>
        <dbReference type="SAM" id="MobiDB-lite"/>
    </source>
</evidence>
<evidence type="ECO:0000313" key="8">
    <source>
        <dbReference type="Proteomes" id="UP001209878"/>
    </source>
</evidence>
<sequence length="126" mass="14473">MINQMWMETSEAWRDISAYAKDFIDKLLVLDPHERLTASSAIRHPWITTMAASSSNKNLHRTISKNLLERQSTRNSVKSAKSTKSNKSNRSLRSLRSEHRRVMPEEIDELHRDPEVQAELSSLSGV</sequence>
<keyword evidence="1" id="KW-0723">Serine/threonine-protein kinase</keyword>
<dbReference type="GO" id="GO:0005524">
    <property type="term" value="F:ATP binding"/>
    <property type="evidence" value="ECO:0007669"/>
    <property type="project" value="UniProtKB-KW"/>
</dbReference>
<keyword evidence="3" id="KW-0547">Nucleotide-binding</keyword>
<dbReference type="SUPFAM" id="SSF56112">
    <property type="entry name" value="Protein kinase-like (PK-like)"/>
    <property type="match status" value="1"/>
</dbReference>
<evidence type="ECO:0000256" key="3">
    <source>
        <dbReference type="ARBA" id="ARBA00022741"/>
    </source>
</evidence>
<comment type="caution">
    <text evidence="7">The sequence shown here is derived from an EMBL/GenBank/DDBJ whole genome shotgun (WGS) entry which is preliminary data.</text>
</comment>
<keyword evidence="4" id="KW-0418">Kinase</keyword>
<feature type="region of interest" description="Disordered" evidence="6">
    <location>
        <begin position="58"/>
        <end position="126"/>
    </location>
</feature>
<dbReference type="Proteomes" id="UP001209878">
    <property type="component" value="Unassembled WGS sequence"/>
</dbReference>
<dbReference type="InterPro" id="IPR011009">
    <property type="entry name" value="Kinase-like_dom_sf"/>
</dbReference>
<gene>
    <name evidence="7" type="ORF">NP493_991g00012</name>
</gene>
<organism evidence="7 8">
    <name type="scientific">Ridgeia piscesae</name>
    <name type="common">Tubeworm</name>
    <dbReference type="NCBI Taxonomy" id="27915"/>
    <lineage>
        <taxon>Eukaryota</taxon>
        <taxon>Metazoa</taxon>
        <taxon>Spiralia</taxon>
        <taxon>Lophotrochozoa</taxon>
        <taxon>Annelida</taxon>
        <taxon>Polychaeta</taxon>
        <taxon>Sedentaria</taxon>
        <taxon>Canalipalpata</taxon>
        <taxon>Sabellida</taxon>
        <taxon>Siboglinidae</taxon>
        <taxon>Ridgeia</taxon>
    </lineage>
</organism>
<dbReference type="GO" id="GO:0005634">
    <property type="term" value="C:nucleus"/>
    <property type="evidence" value="ECO:0007669"/>
    <property type="project" value="TreeGrafter"/>
</dbReference>
<dbReference type="PANTHER" id="PTHR24342:SF14">
    <property type="entry name" value="DEATH-ASSOCIATED PROTEIN KINASE DAPK-1"/>
    <property type="match status" value="1"/>
</dbReference>
<keyword evidence="8" id="KW-1185">Reference proteome</keyword>
<dbReference type="Gene3D" id="1.10.510.10">
    <property type="entry name" value="Transferase(Phosphotransferase) domain 1"/>
    <property type="match status" value="1"/>
</dbReference>
<dbReference type="PANTHER" id="PTHR24342">
    <property type="entry name" value="SERINE/THREONINE-PROTEIN KINASE 17"/>
    <property type="match status" value="1"/>
</dbReference>
<evidence type="ECO:0008006" key="9">
    <source>
        <dbReference type="Google" id="ProtNLM"/>
    </source>
</evidence>
<dbReference type="AlphaFoldDB" id="A0AAD9KJ36"/>